<dbReference type="AlphaFoldDB" id="A0A212CZZ8"/>
<dbReference type="Proteomes" id="UP000242450">
    <property type="component" value="Chromosome 10"/>
</dbReference>
<evidence type="ECO:0000313" key="3">
    <source>
        <dbReference type="Proteomes" id="UP000242450"/>
    </source>
</evidence>
<sequence>MASSLRDGSVLNISPPPEEPSRDQLDDREDLPWGAHFELPPMLLDPDSDGYKSPKAMPSKKLGKKDSLLPHSSLHILLSPVAHEKPSSQSMKTLVSKLCSPAGREPGTPTPRTAAEAGLSAQALKEMAVGTKSIALIAATRRSRAQDREGGSGRSSLHPAEEVAPDPKDPKPSVTPETTLANRKWPQASPGRAHSAERKARGRPSPPLTRSVQLATGKLQPPSTDHIAESQSLPALPQLSESPGKSFLPAVPTASKMKPSLSFHADESTLPVPEVSFTFPSATWQSSPGPSRAPLLPRDIRDVVGHHAMAYTIRPLTSGAVTSVHEYLQHDSSLTPPHLNCCDSVNVYLTVYGQRRPTS</sequence>
<name>A0A212CZZ8_CEREH</name>
<gene>
    <name evidence="2" type="ORF">Celaphus_00007361</name>
</gene>
<accession>A0A212CZZ8</accession>
<reference evidence="2 3" key="1">
    <citation type="journal article" date="2018" name="Mol. Genet. Genomics">
        <title>The red deer Cervus elaphus genome CerEla1.0: sequencing, annotating, genes, and chromosomes.</title>
        <authorList>
            <person name="Bana N.A."/>
            <person name="Nyiri A."/>
            <person name="Nagy J."/>
            <person name="Frank K."/>
            <person name="Nagy T."/>
            <person name="Steger V."/>
            <person name="Schiller M."/>
            <person name="Lakatos P."/>
            <person name="Sugar L."/>
            <person name="Horn P."/>
            <person name="Barta E."/>
            <person name="Orosz L."/>
        </authorList>
    </citation>
    <scope>NUCLEOTIDE SEQUENCE [LARGE SCALE GENOMIC DNA]</scope>
    <source>
        <strain evidence="2">Hungarian</strain>
    </source>
</reference>
<evidence type="ECO:0000256" key="1">
    <source>
        <dbReference type="SAM" id="MobiDB-lite"/>
    </source>
</evidence>
<evidence type="ECO:0000313" key="2">
    <source>
        <dbReference type="EMBL" id="OWK11552.1"/>
    </source>
</evidence>
<feature type="region of interest" description="Disordered" evidence="1">
    <location>
        <begin position="140"/>
        <end position="213"/>
    </location>
</feature>
<dbReference type="OrthoDB" id="3176171at2759"/>
<keyword evidence="3" id="KW-1185">Reference proteome</keyword>
<feature type="region of interest" description="Disordered" evidence="1">
    <location>
        <begin position="1"/>
        <end position="67"/>
    </location>
</feature>
<dbReference type="EMBL" id="MKHE01000010">
    <property type="protein sequence ID" value="OWK11552.1"/>
    <property type="molecule type" value="Genomic_DNA"/>
</dbReference>
<feature type="compositionally biased region" description="Basic and acidic residues" evidence="1">
    <location>
        <begin position="159"/>
        <end position="171"/>
    </location>
</feature>
<comment type="caution">
    <text evidence="2">The sequence shown here is derived from an EMBL/GenBank/DDBJ whole genome shotgun (WGS) entry which is preliminary data.</text>
</comment>
<protein>
    <submittedName>
        <fullName evidence="2">Uncharacterized protein</fullName>
    </submittedName>
</protein>
<organism evidence="2 3">
    <name type="scientific">Cervus elaphus hippelaphus</name>
    <name type="common">European red deer</name>
    <dbReference type="NCBI Taxonomy" id="46360"/>
    <lineage>
        <taxon>Eukaryota</taxon>
        <taxon>Metazoa</taxon>
        <taxon>Chordata</taxon>
        <taxon>Craniata</taxon>
        <taxon>Vertebrata</taxon>
        <taxon>Euteleostomi</taxon>
        <taxon>Mammalia</taxon>
        <taxon>Eutheria</taxon>
        <taxon>Laurasiatheria</taxon>
        <taxon>Artiodactyla</taxon>
        <taxon>Ruminantia</taxon>
        <taxon>Pecora</taxon>
        <taxon>Cervidae</taxon>
        <taxon>Cervinae</taxon>
        <taxon>Cervus</taxon>
    </lineage>
</organism>
<proteinExistence type="predicted"/>